<organism evidence="1 2">
    <name type="scientific">Gordonia soli NBRC 108243</name>
    <dbReference type="NCBI Taxonomy" id="1223545"/>
    <lineage>
        <taxon>Bacteria</taxon>
        <taxon>Bacillati</taxon>
        <taxon>Actinomycetota</taxon>
        <taxon>Actinomycetes</taxon>
        <taxon>Mycobacteriales</taxon>
        <taxon>Gordoniaceae</taxon>
        <taxon>Gordonia</taxon>
    </lineage>
</organism>
<evidence type="ECO:0000313" key="2">
    <source>
        <dbReference type="Proteomes" id="UP000011666"/>
    </source>
</evidence>
<dbReference type="Proteomes" id="UP000011666">
    <property type="component" value="Unassembled WGS sequence"/>
</dbReference>
<dbReference type="EMBL" id="BANX01000014">
    <property type="protein sequence ID" value="GAC68341.1"/>
    <property type="molecule type" value="Genomic_DNA"/>
</dbReference>
<evidence type="ECO:0008006" key="3">
    <source>
        <dbReference type="Google" id="ProtNLM"/>
    </source>
</evidence>
<protein>
    <recommendedName>
        <fullName evidence="3">Pyridine nucleotide-disulfide oxidoreductase</fullName>
    </recommendedName>
</protein>
<dbReference type="AlphaFoldDB" id="M0QJ85"/>
<proteinExistence type="predicted"/>
<comment type="caution">
    <text evidence="1">The sequence shown here is derived from an EMBL/GenBank/DDBJ whole genome shotgun (WGS) entry which is preliminary data.</text>
</comment>
<name>M0QJ85_9ACTN</name>
<gene>
    <name evidence="1" type="ORF">GS4_14_01740</name>
</gene>
<keyword evidence="2" id="KW-1185">Reference proteome</keyword>
<sequence>MVTACSASVSVGSDKVSEPGDVKVGECVKVGGTDDQGKVEATKAECDSGDLTFYAASTVPKDTDCATPNYSHLTFDGSPDRLCLTPNFVKDKCYQIPTGDGASLADYAIIECGTAPKPNTSEVRVVERTEGQPTCAADQLAVPFDLPRPLGYCLAQESQT</sequence>
<evidence type="ECO:0000313" key="1">
    <source>
        <dbReference type="EMBL" id="GAC68341.1"/>
    </source>
</evidence>
<dbReference type="eggNOG" id="COG0515">
    <property type="taxonomic scope" value="Bacteria"/>
</dbReference>
<reference evidence="1 2" key="1">
    <citation type="submission" date="2013-01" db="EMBL/GenBank/DDBJ databases">
        <title>Whole genome shotgun sequence of Gordonia soli NBRC 108243.</title>
        <authorList>
            <person name="Isaki-Nakamura S."/>
            <person name="Hosoyama A."/>
            <person name="Tsuchikane K."/>
            <person name="Ando Y."/>
            <person name="Baba S."/>
            <person name="Ohji S."/>
            <person name="Hamada M."/>
            <person name="Tamura T."/>
            <person name="Yamazoe A."/>
            <person name="Yamazaki S."/>
            <person name="Fujita N."/>
        </authorList>
    </citation>
    <scope>NUCLEOTIDE SEQUENCE [LARGE SCALE GENOMIC DNA]</scope>
    <source>
        <strain evidence="1 2">NBRC 108243</strain>
    </source>
</reference>
<accession>M0QJ85</accession>